<organism evidence="5 6">
    <name type="scientific">Raoultibacter timonensis</name>
    <dbReference type="NCBI Taxonomy" id="1907662"/>
    <lineage>
        <taxon>Bacteria</taxon>
        <taxon>Bacillati</taxon>
        <taxon>Actinomycetota</taxon>
        <taxon>Coriobacteriia</taxon>
        <taxon>Eggerthellales</taxon>
        <taxon>Eggerthellaceae</taxon>
        <taxon>Raoultibacter</taxon>
    </lineage>
</organism>
<keyword evidence="3" id="KW-0175">Coiled coil</keyword>
<evidence type="ECO:0000313" key="6">
    <source>
        <dbReference type="Proteomes" id="UP001320544"/>
    </source>
</evidence>
<accession>A0ABN6ME16</accession>
<dbReference type="SUPFAM" id="SSF54534">
    <property type="entry name" value="FKBP-like"/>
    <property type="match status" value="1"/>
</dbReference>
<sequence>MDFEKLEVNATGAGAVEIEVSASANDIHALLGEFYDALAESRNLQNGASWAEIEKELADSLPSEHLRELRRDFVIGRVTGEVLRALDVAPALTPRIHALEYPEDGEAYSYALAVIERPELTLSSYDPVRIEMEESIVTDEHLADCVAEILDQHAQYVEDDPRPIRQGDHVKVDVTTLLGDQTVARLSGKGMLFDVDEHAMPAPFIKGMLGMHVGETRTIEYAVERPRAIAPDDVDRYVATVTVLSQQRKTTPELTDEWVRETFPPVESVASFLEELRRDMEFDARALNKDTKARLANIELEKRLQGEIHDDFYRASYKAQMDKLERELAMQGKTLDDYFEEEKTNEEEFSMKMLIRSGESLRQGFALETLFEGRGMTLSDKDIEAACVRLLGSDSCDEEALRSSGKHRVVEEAAKRMKAIGWLVETAEVTTPRMKA</sequence>
<gene>
    <name evidence="5" type="primary">tig_4</name>
    <name evidence="5" type="ORF">CE91St30_15170</name>
</gene>
<keyword evidence="1" id="KW-0697">Rotamase</keyword>
<keyword evidence="2" id="KW-0413">Isomerase</keyword>
<feature type="coiled-coil region" evidence="3">
    <location>
        <begin position="314"/>
        <end position="341"/>
    </location>
</feature>
<proteinExistence type="predicted"/>
<keyword evidence="6" id="KW-1185">Reference proteome</keyword>
<protein>
    <submittedName>
        <fullName evidence="5">Trigger factor</fullName>
    </submittedName>
</protein>
<dbReference type="Gene3D" id="1.10.3120.10">
    <property type="entry name" value="Trigger factor, C-terminal domain"/>
    <property type="match status" value="1"/>
</dbReference>
<dbReference type="RefSeq" id="WP_244412483.1">
    <property type="nucleotide sequence ID" value="NZ_AP025564.1"/>
</dbReference>
<feature type="domain" description="Trigger factor C-terminal" evidence="4">
    <location>
        <begin position="317"/>
        <end position="425"/>
    </location>
</feature>
<evidence type="ECO:0000313" key="5">
    <source>
        <dbReference type="EMBL" id="BDE96184.1"/>
    </source>
</evidence>
<evidence type="ECO:0000259" key="4">
    <source>
        <dbReference type="Pfam" id="PF05698"/>
    </source>
</evidence>
<dbReference type="InterPro" id="IPR046357">
    <property type="entry name" value="PPIase_dom_sf"/>
</dbReference>
<reference evidence="5 6" key="1">
    <citation type="submission" date="2022-01" db="EMBL/GenBank/DDBJ databases">
        <title>Novel bile acid biosynthetic pathways are enriched in the microbiome of centenarians.</title>
        <authorList>
            <person name="Sato Y."/>
            <person name="Atarashi K."/>
            <person name="Plichta R.D."/>
            <person name="Arai Y."/>
            <person name="Sasajima S."/>
            <person name="Kearney M.S."/>
            <person name="Suda W."/>
            <person name="Takeshita K."/>
            <person name="Sasaki T."/>
            <person name="Okamoto S."/>
            <person name="Skelly N.A."/>
            <person name="Okamura Y."/>
            <person name="Vlamakis H."/>
            <person name="Li Y."/>
            <person name="Tanoue T."/>
            <person name="Takei H."/>
            <person name="Nittono H."/>
            <person name="Narushima S."/>
            <person name="Irie J."/>
            <person name="Itoh H."/>
            <person name="Moriya K."/>
            <person name="Sugiura Y."/>
            <person name="Suematsu M."/>
            <person name="Moritoki N."/>
            <person name="Shibata S."/>
            <person name="Littman R.D."/>
            <person name="Fischbach A.M."/>
            <person name="Uwamino Y."/>
            <person name="Inoue T."/>
            <person name="Honda A."/>
            <person name="Hattori M."/>
            <person name="Murai T."/>
            <person name="Xavier J.R."/>
            <person name="Hirose N."/>
            <person name="Honda K."/>
        </authorList>
    </citation>
    <scope>NUCLEOTIDE SEQUENCE [LARGE SCALE GENOMIC DNA]</scope>
    <source>
        <strain evidence="5 6">CE91-St30</strain>
    </source>
</reference>
<dbReference type="Pfam" id="PF05698">
    <property type="entry name" value="Trigger_C"/>
    <property type="match status" value="1"/>
</dbReference>
<dbReference type="SUPFAM" id="SSF109998">
    <property type="entry name" value="Triger factor/SurA peptide-binding domain-like"/>
    <property type="match status" value="1"/>
</dbReference>
<dbReference type="InterPro" id="IPR037041">
    <property type="entry name" value="Trigger_fac_C_sf"/>
</dbReference>
<evidence type="ECO:0000256" key="1">
    <source>
        <dbReference type="ARBA" id="ARBA00023110"/>
    </source>
</evidence>
<name>A0ABN6ME16_9ACTN</name>
<dbReference type="InterPro" id="IPR027304">
    <property type="entry name" value="Trigger_fact/SurA_dom_sf"/>
</dbReference>
<evidence type="ECO:0000256" key="3">
    <source>
        <dbReference type="SAM" id="Coils"/>
    </source>
</evidence>
<dbReference type="EMBL" id="AP025564">
    <property type="protein sequence ID" value="BDE96184.1"/>
    <property type="molecule type" value="Genomic_DNA"/>
</dbReference>
<evidence type="ECO:0000256" key="2">
    <source>
        <dbReference type="ARBA" id="ARBA00023235"/>
    </source>
</evidence>
<dbReference type="Gene3D" id="3.10.50.40">
    <property type="match status" value="1"/>
</dbReference>
<dbReference type="InterPro" id="IPR008880">
    <property type="entry name" value="Trigger_fac_C"/>
</dbReference>
<dbReference type="Proteomes" id="UP001320544">
    <property type="component" value="Chromosome"/>
</dbReference>